<evidence type="ECO:0000256" key="1">
    <source>
        <dbReference type="SAM" id="Phobius"/>
    </source>
</evidence>
<protein>
    <recommendedName>
        <fullName evidence="3">PEP-CTERM protein-sorting domain-containing protein</fullName>
    </recommendedName>
</protein>
<gene>
    <name evidence="2" type="ORF">LCGC14_0161890</name>
</gene>
<evidence type="ECO:0000313" key="2">
    <source>
        <dbReference type="EMBL" id="KKN96939.1"/>
    </source>
</evidence>
<keyword evidence="1" id="KW-1133">Transmembrane helix</keyword>
<keyword evidence="1" id="KW-0472">Membrane</keyword>
<accession>A0A0F9UYX3</accession>
<name>A0A0F9UYX3_9ZZZZ</name>
<dbReference type="AlphaFoldDB" id="A0A0F9UYX3"/>
<dbReference type="NCBIfam" id="TIGR02595">
    <property type="entry name" value="PEP_CTERM"/>
    <property type="match status" value="1"/>
</dbReference>
<evidence type="ECO:0008006" key="3">
    <source>
        <dbReference type="Google" id="ProtNLM"/>
    </source>
</evidence>
<dbReference type="EMBL" id="LAZR01000061">
    <property type="protein sequence ID" value="KKN96939.1"/>
    <property type="molecule type" value="Genomic_DNA"/>
</dbReference>
<sequence length="304" mass="32696">MNTQQTRRHQISNPRRTRIAAQARWFLAAVIAAGLCLAPMPARAVPILPNAVPTVVLNGAEPQSTIAYHPGTDKYYASDTGYLLSRGYVWDAAGTLLQTYTPLNIDVRAWNYNANTGNVELIANNPGGLWTVGLGGGGLLNGSNVSTLPAMATSLQPAYDVNHDRFYSRNNGSNVFVRSRVDGTFLAPITLDLAAAGSPTLTSFFIGYDEAFDVLITVDHPNSRAMVFALDGSYLGASVLPVIATPAMYYTGYTNGQLFVTNQDPFGVYGVDGFQIFVPEPATLFVMAAAGLPLLLKRKRKSRA</sequence>
<dbReference type="InterPro" id="IPR013424">
    <property type="entry name" value="Ice-binding_C"/>
</dbReference>
<proteinExistence type="predicted"/>
<reference evidence="2" key="1">
    <citation type="journal article" date="2015" name="Nature">
        <title>Complex archaea that bridge the gap between prokaryotes and eukaryotes.</title>
        <authorList>
            <person name="Spang A."/>
            <person name="Saw J.H."/>
            <person name="Jorgensen S.L."/>
            <person name="Zaremba-Niedzwiedzka K."/>
            <person name="Martijn J."/>
            <person name="Lind A.E."/>
            <person name="van Eijk R."/>
            <person name="Schleper C."/>
            <person name="Guy L."/>
            <person name="Ettema T.J."/>
        </authorList>
    </citation>
    <scope>NUCLEOTIDE SEQUENCE</scope>
</reference>
<keyword evidence="1" id="KW-0812">Transmembrane</keyword>
<organism evidence="2">
    <name type="scientific">marine sediment metagenome</name>
    <dbReference type="NCBI Taxonomy" id="412755"/>
    <lineage>
        <taxon>unclassified sequences</taxon>
        <taxon>metagenomes</taxon>
        <taxon>ecological metagenomes</taxon>
    </lineage>
</organism>
<comment type="caution">
    <text evidence="2">The sequence shown here is derived from an EMBL/GenBank/DDBJ whole genome shotgun (WGS) entry which is preliminary data.</text>
</comment>
<feature type="transmembrane region" description="Helical" evidence="1">
    <location>
        <begin position="276"/>
        <end position="296"/>
    </location>
</feature>